<dbReference type="SMART" id="SM00415">
    <property type="entry name" value="HSF"/>
    <property type="match status" value="1"/>
</dbReference>
<dbReference type="InterPro" id="IPR000232">
    <property type="entry name" value="HSF_DNA-bd"/>
</dbReference>
<dbReference type="PaxDb" id="4097-A0A1S4BHU7"/>
<dbReference type="PRINTS" id="PR00056">
    <property type="entry name" value="HSFDOMAIN"/>
</dbReference>
<comment type="similarity">
    <text evidence="9">Belongs to the HSF family.</text>
</comment>
<evidence type="ECO:0000256" key="7">
    <source>
        <dbReference type="ARBA" id="ARBA00023163"/>
    </source>
</evidence>
<evidence type="ECO:0000256" key="1">
    <source>
        <dbReference type="ARBA" id="ARBA00004123"/>
    </source>
</evidence>
<organism evidence="10 11">
    <name type="scientific">Nicotiana tabacum</name>
    <name type="common">Common tobacco</name>
    <dbReference type="NCBI Taxonomy" id="4097"/>
    <lineage>
        <taxon>Eukaryota</taxon>
        <taxon>Viridiplantae</taxon>
        <taxon>Streptophyta</taxon>
        <taxon>Embryophyta</taxon>
        <taxon>Tracheophyta</taxon>
        <taxon>Spermatophyta</taxon>
        <taxon>Magnoliopsida</taxon>
        <taxon>eudicotyledons</taxon>
        <taxon>Gunneridae</taxon>
        <taxon>Pentapetalae</taxon>
        <taxon>asterids</taxon>
        <taxon>lamiids</taxon>
        <taxon>Solanales</taxon>
        <taxon>Solanaceae</taxon>
        <taxon>Nicotianoideae</taxon>
        <taxon>Nicotianeae</taxon>
        <taxon>Nicotiana</taxon>
    </lineage>
</organism>
<dbReference type="Gene3D" id="1.10.10.10">
    <property type="entry name" value="Winged helix-like DNA-binding domain superfamily/Winged helix DNA-binding domain"/>
    <property type="match status" value="1"/>
</dbReference>
<dbReference type="KEGG" id="nta:107808440"/>
<sequence length="338" mass="38304">MENNNQENAENGAAIIGSEGRRGGDAGRGRRLTGLRGVSPPPFLLKTFEMLEDPETDPFIHWTSGKTSFLITDTNKFAIEVLPKYFKHSNLSSFIYQLNNYGFKKVCSYKSEYANPWFRAGKKHWLKNIKSRIQLSKTNKPQQGSHSSCVDPMKDNLEEEVEKLRNDNISLKIELQKLKDRQENMRVLFPTMKGCRKDTEISNILELFVKKSKVREDSSSNDTRKRPQMVESPDRVANSVQDGIGQTSNSAGGSVSSNEQQKEATAKNDKNREFWEKLFEDDSESQNEGAEQALNRSKAMAEIEEMVESKIAMEGEALIAKAATGLDEEMEAYLQLWT</sequence>
<evidence type="ECO:0000256" key="3">
    <source>
        <dbReference type="ARBA" id="ARBA00022553"/>
    </source>
</evidence>
<dbReference type="GO" id="GO:0005634">
    <property type="term" value="C:nucleus"/>
    <property type="evidence" value="ECO:0000318"/>
    <property type="project" value="GO_Central"/>
</dbReference>
<keyword evidence="4" id="KW-0805">Transcription regulation</keyword>
<dbReference type="SUPFAM" id="SSF46785">
    <property type="entry name" value="Winged helix' DNA-binding domain"/>
    <property type="match status" value="1"/>
</dbReference>
<dbReference type="GO" id="GO:0034605">
    <property type="term" value="P:cellular response to heat"/>
    <property type="evidence" value="ECO:0000318"/>
    <property type="project" value="GO_Central"/>
</dbReference>
<reference evidence="11" key="2">
    <citation type="submission" date="2025-08" db="UniProtKB">
        <authorList>
            <consortium name="RefSeq"/>
        </authorList>
    </citation>
    <scope>IDENTIFICATION</scope>
</reference>
<dbReference type="SMR" id="A0A1S4BHU7"/>
<evidence type="ECO:0000256" key="2">
    <source>
        <dbReference type="ARBA" id="ARBA00011233"/>
    </source>
</evidence>
<keyword evidence="6" id="KW-0238">DNA-binding</keyword>
<evidence type="ECO:0000256" key="5">
    <source>
        <dbReference type="ARBA" id="ARBA00023016"/>
    </source>
</evidence>
<accession>A0A1S4BHU7</accession>
<dbReference type="InterPro" id="IPR036390">
    <property type="entry name" value="WH_DNA-bd_sf"/>
</dbReference>
<keyword evidence="8" id="KW-0539">Nucleus</keyword>
<proteinExistence type="inferred from homology"/>
<dbReference type="RefSeq" id="XP_016488450.1">
    <property type="nucleotide sequence ID" value="XM_016632964.1"/>
</dbReference>
<name>A0A1S4BHU7_TOBAC</name>
<comment type="subunit">
    <text evidence="2">Homotrimer.</text>
</comment>
<dbReference type="GeneID" id="107808440"/>
<dbReference type="InterPro" id="IPR036388">
    <property type="entry name" value="WH-like_DNA-bd_sf"/>
</dbReference>
<evidence type="ECO:0000256" key="6">
    <source>
        <dbReference type="ARBA" id="ARBA00023125"/>
    </source>
</evidence>
<reference evidence="10" key="1">
    <citation type="journal article" date="2014" name="Nat. Commun.">
        <title>The tobacco genome sequence and its comparison with those of tomato and potato.</title>
        <authorList>
            <person name="Sierro N."/>
            <person name="Battey J.N."/>
            <person name="Ouadi S."/>
            <person name="Bakaher N."/>
            <person name="Bovet L."/>
            <person name="Willig A."/>
            <person name="Goepfert S."/>
            <person name="Peitsch M.C."/>
            <person name="Ivanov N.V."/>
        </authorList>
    </citation>
    <scope>NUCLEOTIDE SEQUENCE [LARGE SCALE GENOMIC DNA]</scope>
</reference>
<dbReference type="Pfam" id="PF00447">
    <property type="entry name" value="HSF_DNA-bind"/>
    <property type="match status" value="1"/>
</dbReference>
<dbReference type="Proteomes" id="UP000790787">
    <property type="component" value="Chromosome 3"/>
</dbReference>
<dbReference type="PANTHER" id="PTHR10015:SF294">
    <property type="entry name" value="HEAT SHOCK FACTOR PROTEIN HSF30-LIKE"/>
    <property type="match status" value="1"/>
</dbReference>
<dbReference type="OrthoDB" id="60033at2759"/>
<evidence type="ECO:0000313" key="10">
    <source>
        <dbReference type="Proteomes" id="UP000790787"/>
    </source>
</evidence>
<evidence type="ECO:0000256" key="8">
    <source>
        <dbReference type="ARBA" id="ARBA00023242"/>
    </source>
</evidence>
<dbReference type="GO" id="GO:0043565">
    <property type="term" value="F:sequence-specific DNA binding"/>
    <property type="evidence" value="ECO:0007669"/>
    <property type="project" value="InterPro"/>
</dbReference>
<comment type="subcellular location">
    <subcellularLocation>
        <location evidence="1">Nucleus</location>
    </subcellularLocation>
</comment>
<evidence type="ECO:0000256" key="9">
    <source>
        <dbReference type="RuleBase" id="RU004020"/>
    </source>
</evidence>
<gene>
    <name evidence="11" type="primary">LOC107808440</name>
</gene>
<dbReference type="GO" id="GO:0003700">
    <property type="term" value="F:DNA-binding transcription factor activity"/>
    <property type="evidence" value="ECO:0000318"/>
    <property type="project" value="GO_Central"/>
</dbReference>
<dbReference type="FunFam" id="1.10.10.10:FF:000037">
    <property type="entry name" value="Heat stress transcription factor B-4"/>
    <property type="match status" value="1"/>
</dbReference>
<keyword evidence="7" id="KW-0804">Transcription</keyword>
<dbReference type="PANTHER" id="PTHR10015">
    <property type="entry name" value="HEAT SHOCK TRANSCRIPTION FACTOR"/>
    <property type="match status" value="1"/>
</dbReference>
<dbReference type="OMA" id="CSYKCEY"/>
<evidence type="ECO:0000313" key="11">
    <source>
        <dbReference type="RefSeq" id="XP_016488450.1"/>
    </source>
</evidence>
<keyword evidence="5" id="KW-0346">Stress response</keyword>
<keyword evidence="10" id="KW-1185">Reference proteome</keyword>
<keyword evidence="3" id="KW-0597">Phosphoprotein</keyword>
<dbReference type="STRING" id="4097.A0A1S4BHU7"/>
<dbReference type="AlphaFoldDB" id="A0A1S4BHU7"/>
<protein>
    <submittedName>
        <fullName evidence="11">Heat stress transcription factor A-7a-like</fullName>
    </submittedName>
</protein>
<evidence type="ECO:0000256" key="4">
    <source>
        <dbReference type="ARBA" id="ARBA00023015"/>
    </source>
</evidence>